<protein>
    <submittedName>
        <fullName evidence="1">Uncharacterized protein</fullName>
    </submittedName>
</protein>
<keyword evidence="2" id="KW-1185">Reference proteome</keyword>
<dbReference type="Proteomes" id="UP000257109">
    <property type="component" value="Unassembled WGS sequence"/>
</dbReference>
<feature type="non-terminal residue" evidence="1">
    <location>
        <position position="1"/>
    </location>
</feature>
<sequence length="92" mass="10934">MDIVEICNWKELELKDIELKLRYGYASNLSRCVNLNQGKLHRMKSHNCHVFMQQLLLIEFDSLPKPIWKPLVELSHIFRELISTTDFDNTKC</sequence>
<evidence type="ECO:0000313" key="1">
    <source>
        <dbReference type="EMBL" id="RDX85634.1"/>
    </source>
</evidence>
<dbReference type="OrthoDB" id="1424466at2759"/>
<accession>A0A371G505</accession>
<name>A0A371G505_MUCPR</name>
<evidence type="ECO:0000313" key="2">
    <source>
        <dbReference type="Proteomes" id="UP000257109"/>
    </source>
</evidence>
<proteinExistence type="predicted"/>
<comment type="caution">
    <text evidence="1">The sequence shown here is derived from an EMBL/GenBank/DDBJ whole genome shotgun (WGS) entry which is preliminary data.</text>
</comment>
<gene>
    <name evidence="1" type="ORF">CR513_33152</name>
</gene>
<dbReference type="AlphaFoldDB" id="A0A371G505"/>
<dbReference type="EMBL" id="QJKJ01006743">
    <property type="protein sequence ID" value="RDX85634.1"/>
    <property type="molecule type" value="Genomic_DNA"/>
</dbReference>
<reference evidence="1" key="1">
    <citation type="submission" date="2018-05" db="EMBL/GenBank/DDBJ databases">
        <title>Draft genome of Mucuna pruriens seed.</title>
        <authorList>
            <person name="Nnadi N.E."/>
            <person name="Vos R."/>
            <person name="Hasami M.H."/>
            <person name="Devisetty U.K."/>
            <person name="Aguiy J.C."/>
        </authorList>
    </citation>
    <scope>NUCLEOTIDE SEQUENCE [LARGE SCALE GENOMIC DNA]</scope>
    <source>
        <strain evidence="1">JCA_2017</strain>
    </source>
</reference>
<organism evidence="1 2">
    <name type="scientific">Mucuna pruriens</name>
    <name type="common">Velvet bean</name>
    <name type="synonym">Dolichos pruriens</name>
    <dbReference type="NCBI Taxonomy" id="157652"/>
    <lineage>
        <taxon>Eukaryota</taxon>
        <taxon>Viridiplantae</taxon>
        <taxon>Streptophyta</taxon>
        <taxon>Embryophyta</taxon>
        <taxon>Tracheophyta</taxon>
        <taxon>Spermatophyta</taxon>
        <taxon>Magnoliopsida</taxon>
        <taxon>eudicotyledons</taxon>
        <taxon>Gunneridae</taxon>
        <taxon>Pentapetalae</taxon>
        <taxon>rosids</taxon>
        <taxon>fabids</taxon>
        <taxon>Fabales</taxon>
        <taxon>Fabaceae</taxon>
        <taxon>Papilionoideae</taxon>
        <taxon>50 kb inversion clade</taxon>
        <taxon>NPAAA clade</taxon>
        <taxon>indigoferoid/millettioid clade</taxon>
        <taxon>Phaseoleae</taxon>
        <taxon>Mucuna</taxon>
    </lineage>
</organism>